<evidence type="ECO:0000313" key="1">
    <source>
        <dbReference type="EMBL" id="MFD2863083.1"/>
    </source>
</evidence>
<sequence>MFNLRYAADYLLHRLKSKTRHGTHSPFVYRLVDKVIYDFYPKKVYADIENSNNNIDKKTERLIYRLVADWQPENIIKLGRGEGNLSAYLHKAAPHAKVYNIENSPGRVDCMVINDSADVYKDFELCLPKAHERTMLIVIDIYKHKANKQAWTQIKAEPSVTVTIDLFFIGLVYFRKGQVKEDFLIKL</sequence>
<keyword evidence="2" id="KW-1185">Reference proteome</keyword>
<keyword evidence="1" id="KW-0808">Transferase</keyword>
<name>A0ABW5XMF0_9SPHI</name>
<proteinExistence type="predicted"/>
<dbReference type="GO" id="GO:0008168">
    <property type="term" value="F:methyltransferase activity"/>
    <property type="evidence" value="ECO:0007669"/>
    <property type="project" value="UniProtKB-KW"/>
</dbReference>
<gene>
    <name evidence="1" type="ORF">ACFSYC_00165</name>
</gene>
<dbReference type="EMBL" id="JBHUON010000001">
    <property type="protein sequence ID" value="MFD2863083.1"/>
    <property type="molecule type" value="Genomic_DNA"/>
</dbReference>
<keyword evidence="1" id="KW-0489">Methyltransferase</keyword>
<dbReference type="InterPro" id="IPR029063">
    <property type="entry name" value="SAM-dependent_MTases_sf"/>
</dbReference>
<dbReference type="RefSeq" id="WP_377122018.1">
    <property type="nucleotide sequence ID" value="NZ_JBHUON010000001.1"/>
</dbReference>
<dbReference type="GO" id="GO:0032259">
    <property type="term" value="P:methylation"/>
    <property type="evidence" value="ECO:0007669"/>
    <property type="project" value="UniProtKB-KW"/>
</dbReference>
<dbReference type="Proteomes" id="UP001597601">
    <property type="component" value="Unassembled WGS sequence"/>
</dbReference>
<reference evidence="2" key="1">
    <citation type="journal article" date="2019" name="Int. J. Syst. Evol. Microbiol.">
        <title>The Global Catalogue of Microorganisms (GCM) 10K type strain sequencing project: providing services to taxonomists for standard genome sequencing and annotation.</title>
        <authorList>
            <consortium name="The Broad Institute Genomics Platform"/>
            <consortium name="The Broad Institute Genome Sequencing Center for Infectious Disease"/>
            <person name="Wu L."/>
            <person name="Ma J."/>
        </authorList>
    </citation>
    <scope>NUCLEOTIDE SEQUENCE [LARGE SCALE GENOMIC DNA]</scope>
    <source>
        <strain evidence="2">KCTC 52232</strain>
    </source>
</reference>
<comment type="caution">
    <text evidence="1">The sequence shown here is derived from an EMBL/GenBank/DDBJ whole genome shotgun (WGS) entry which is preliminary data.</text>
</comment>
<dbReference type="Gene3D" id="3.40.50.150">
    <property type="entry name" value="Vaccinia Virus protein VP39"/>
    <property type="match status" value="1"/>
</dbReference>
<evidence type="ECO:0000313" key="2">
    <source>
        <dbReference type="Proteomes" id="UP001597601"/>
    </source>
</evidence>
<dbReference type="SUPFAM" id="SSF53335">
    <property type="entry name" value="S-adenosyl-L-methionine-dependent methyltransferases"/>
    <property type="match status" value="1"/>
</dbReference>
<organism evidence="1 2">
    <name type="scientific">Mucilaginibacter antarcticus</name>
    <dbReference type="NCBI Taxonomy" id="1855725"/>
    <lineage>
        <taxon>Bacteria</taxon>
        <taxon>Pseudomonadati</taxon>
        <taxon>Bacteroidota</taxon>
        <taxon>Sphingobacteriia</taxon>
        <taxon>Sphingobacteriales</taxon>
        <taxon>Sphingobacteriaceae</taxon>
        <taxon>Mucilaginibacter</taxon>
    </lineage>
</organism>
<protein>
    <submittedName>
        <fullName evidence="1">SAM-dependent methyltransferase</fullName>
    </submittedName>
</protein>
<accession>A0ABW5XMF0</accession>